<comment type="similarity">
    <text evidence="1">Belongs to the RecJ family.</text>
</comment>
<evidence type="ECO:0000256" key="4">
    <source>
        <dbReference type="ARBA" id="ARBA00022801"/>
    </source>
</evidence>
<dbReference type="SUPFAM" id="SSF64182">
    <property type="entry name" value="DHH phosphoesterases"/>
    <property type="match status" value="1"/>
</dbReference>
<reference evidence="10" key="1">
    <citation type="submission" date="2017-09" db="EMBL/GenBank/DDBJ databases">
        <title>Depth-based differentiation of microbial function through sediment-hosted aquifers and enrichment of novel symbionts in the deep terrestrial subsurface.</title>
        <authorList>
            <person name="Probst A.J."/>
            <person name="Ladd B."/>
            <person name="Jarett J.K."/>
            <person name="Geller-Mcgrath D.E."/>
            <person name="Sieber C.M.K."/>
            <person name="Emerson J.B."/>
            <person name="Anantharaman K."/>
            <person name="Thomas B.C."/>
            <person name="Malmstrom R."/>
            <person name="Stieglmeier M."/>
            <person name="Klingl A."/>
            <person name="Woyke T."/>
            <person name="Ryan C.M."/>
            <person name="Banfield J.F."/>
        </authorList>
    </citation>
    <scope>NUCLEOTIDE SEQUENCE [LARGE SCALE GENOMIC DNA]</scope>
</reference>
<evidence type="ECO:0000313" key="9">
    <source>
        <dbReference type="EMBL" id="PJA15546.1"/>
    </source>
</evidence>
<dbReference type="Gene3D" id="3.10.310.30">
    <property type="match status" value="1"/>
</dbReference>
<dbReference type="InterPro" id="IPR003156">
    <property type="entry name" value="DHHA1_dom"/>
</dbReference>
<evidence type="ECO:0000256" key="3">
    <source>
        <dbReference type="ARBA" id="ARBA00022722"/>
    </source>
</evidence>
<feature type="domain" description="DHHA1" evidence="7">
    <location>
        <begin position="342"/>
        <end position="437"/>
    </location>
</feature>
<dbReference type="PANTHER" id="PTHR30255:SF2">
    <property type="entry name" value="SINGLE-STRANDED-DNA-SPECIFIC EXONUCLEASE RECJ"/>
    <property type="match status" value="1"/>
</dbReference>
<dbReference type="InterPro" id="IPR001667">
    <property type="entry name" value="DDH_dom"/>
</dbReference>
<dbReference type="InterPro" id="IPR051673">
    <property type="entry name" value="SSDNA_exonuclease_RecJ"/>
</dbReference>
<dbReference type="InterPro" id="IPR038763">
    <property type="entry name" value="DHH_sf"/>
</dbReference>
<organism evidence="9 10">
    <name type="scientific">Candidatus Dojkabacteria bacterium CG_4_10_14_0_2_um_filter_Dojkabacteria_WS6_41_15</name>
    <dbReference type="NCBI Taxonomy" id="2014249"/>
    <lineage>
        <taxon>Bacteria</taxon>
        <taxon>Candidatus Dojkabacteria</taxon>
    </lineage>
</organism>
<dbReference type="Pfam" id="PF17768">
    <property type="entry name" value="RecJ_OB"/>
    <property type="match status" value="1"/>
</dbReference>
<proteinExistence type="inferred from homology"/>
<dbReference type="PANTHER" id="PTHR30255">
    <property type="entry name" value="SINGLE-STRANDED-DNA-SPECIFIC EXONUCLEASE RECJ"/>
    <property type="match status" value="1"/>
</dbReference>
<dbReference type="GO" id="GO:0008409">
    <property type="term" value="F:5'-3' exonuclease activity"/>
    <property type="evidence" value="ECO:0007669"/>
    <property type="project" value="InterPro"/>
</dbReference>
<dbReference type="GO" id="GO:0006310">
    <property type="term" value="P:DNA recombination"/>
    <property type="evidence" value="ECO:0007669"/>
    <property type="project" value="InterPro"/>
</dbReference>
<dbReference type="Pfam" id="PF01368">
    <property type="entry name" value="DHH"/>
    <property type="match status" value="1"/>
</dbReference>
<dbReference type="InterPro" id="IPR004610">
    <property type="entry name" value="RecJ"/>
</dbReference>
<dbReference type="EMBL" id="PFQB01000013">
    <property type="protein sequence ID" value="PJA15546.1"/>
    <property type="molecule type" value="Genomic_DNA"/>
</dbReference>
<evidence type="ECO:0000256" key="1">
    <source>
        <dbReference type="ARBA" id="ARBA00005915"/>
    </source>
</evidence>
<dbReference type="Proteomes" id="UP000228952">
    <property type="component" value="Unassembled WGS sequence"/>
</dbReference>
<dbReference type="InterPro" id="IPR041122">
    <property type="entry name" value="RecJ_OB"/>
</dbReference>
<dbReference type="GO" id="GO:0006281">
    <property type="term" value="P:DNA repair"/>
    <property type="evidence" value="ECO:0007669"/>
    <property type="project" value="InterPro"/>
</dbReference>
<dbReference type="NCBIfam" id="TIGR00644">
    <property type="entry name" value="recJ"/>
    <property type="match status" value="1"/>
</dbReference>
<name>A0A2M7W304_9BACT</name>
<keyword evidence="3" id="KW-0540">Nuclease</keyword>
<accession>A0A2M7W304</accession>
<dbReference type="AlphaFoldDB" id="A0A2M7W304"/>
<evidence type="ECO:0000313" key="10">
    <source>
        <dbReference type="Proteomes" id="UP000228952"/>
    </source>
</evidence>
<dbReference type="Gene3D" id="3.90.1640.30">
    <property type="match status" value="1"/>
</dbReference>
<feature type="domain" description="RecJ OB" evidence="8">
    <location>
        <begin position="452"/>
        <end position="557"/>
    </location>
</feature>
<evidence type="ECO:0000259" key="6">
    <source>
        <dbReference type="Pfam" id="PF01368"/>
    </source>
</evidence>
<keyword evidence="5 9" id="KW-0269">Exonuclease</keyword>
<protein>
    <recommendedName>
        <fullName evidence="2">Single-stranded-DNA-specific exonuclease RecJ</fullName>
    </recommendedName>
</protein>
<gene>
    <name evidence="9" type="primary">recJ</name>
    <name evidence="9" type="ORF">COX64_00615</name>
</gene>
<sequence>MKEFVLRKEPSEKKLEPLKALLGSRSLALVCWNRGLKTLKDIEQFTSDQPLLASSELYDVDGVYRLLVKHKKLNSKIVVYGDYDADGAVAGAVLWRFLAKTLKVNATVYIPDRHEEGYGLNRQALDTLAKSGVGLVITVDCGIRDSAIIAGIMASYPIDIIVTDHHQPSGELPKTVVVHPLYPGHESKNRFTSGGVVAWKVVRYLEDKFSFSHEYSDSVVDLVGISLVTDMMPLIGENREILKRAIRKMRSSPSLGTKVLAEITQVPVEDLSTYHLGFVLGPRLNASGRIGNQYTSVRLLSTDSLFQARKYAQEVHEINVTRQALTKSMLEAAEATRVIVSQKIAIASGEGWEDGIIGLVAGKLMNSLGLPAIAVSIDSAKGIAKGSARSFGDFNITGFFSGFPDIFERFGGHSNAAGFTLKSTDIQILLTAISTEIEAKYSTYIPVNRQFVDSVVSRSELTEHFFEMLSKLEPFGQANLPPIFAVKGKIAQFSLIGQQGNHVRIELETEDGTLKAMAFDGLKYLKKLEQGVQVVLVGKPKLNEYNGRRELTFFVEDVVTNLDNE</sequence>
<keyword evidence="4" id="KW-0378">Hydrolase</keyword>
<feature type="domain" description="DDH" evidence="6">
    <location>
        <begin position="76"/>
        <end position="215"/>
    </location>
</feature>
<dbReference type="Pfam" id="PF02272">
    <property type="entry name" value="DHHA1"/>
    <property type="match status" value="1"/>
</dbReference>
<comment type="caution">
    <text evidence="9">The sequence shown here is derived from an EMBL/GenBank/DDBJ whole genome shotgun (WGS) entry which is preliminary data.</text>
</comment>
<evidence type="ECO:0000256" key="5">
    <source>
        <dbReference type="ARBA" id="ARBA00022839"/>
    </source>
</evidence>
<evidence type="ECO:0000256" key="2">
    <source>
        <dbReference type="ARBA" id="ARBA00019841"/>
    </source>
</evidence>
<dbReference type="GO" id="GO:0003676">
    <property type="term" value="F:nucleic acid binding"/>
    <property type="evidence" value="ECO:0007669"/>
    <property type="project" value="InterPro"/>
</dbReference>
<evidence type="ECO:0000259" key="7">
    <source>
        <dbReference type="Pfam" id="PF02272"/>
    </source>
</evidence>
<evidence type="ECO:0000259" key="8">
    <source>
        <dbReference type="Pfam" id="PF17768"/>
    </source>
</evidence>